<keyword evidence="1" id="KW-0812">Transmembrane</keyword>
<evidence type="ECO:0000256" key="1">
    <source>
        <dbReference type="SAM" id="Phobius"/>
    </source>
</evidence>
<dbReference type="PANTHER" id="PTHR30093">
    <property type="entry name" value="GENERAL SECRETION PATHWAY PROTEIN G"/>
    <property type="match status" value="1"/>
</dbReference>
<reference evidence="3 4" key="1">
    <citation type="submission" date="2018-07" db="EMBL/GenBank/DDBJ databases">
        <title>Comparative genomes isolates from brazilian mangrove.</title>
        <authorList>
            <person name="De Araujo J.E."/>
            <person name="Taketani R.G."/>
            <person name="Silva M.C.P."/>
            <person name="Lourenco M.V."/>
            <person name="Oliveira V.M."/>
            <person name="Andreote F.D."/>
        </authorList>
    </citation>
    <scope>NUCLEOTIDE SEQUENCE [LARGE SCALE GENOMIC DNA]</scope>
    <source>
        <strain evidence="3 4">HEX PRIS-MGV</strain>
    </source>
</reference>
<keyword evidence="1" id="KW-1133">Transmembrane helix</keyword>
<protein>
    <submittedName>
        <fullName evidence="3">DUF1559 domain-containing protein</fullName>
    </submittedName>
</protein>
<dbReference type="SUPFAM" id="SSF54523">
    <property type="entry name" value="Pili subunits"/>
    <property type="match status" value="1"/>
</dbReference>
<evidence type="ECO:0000259" key="2">
    <source>
        <dbReference type="Pfam" id="PF07596"/>
    </source>
</evidence>
<gene>
    <name evidence="3" type="ORF">DTL42_25250</name>
</gene>
<evidence type="ECO:0000313" key="3">
    <source>
        <dbReference type="EMBL" id="RCS40677.1"/>
    </source>
</evidence>
<evidence type="ECO:0000313" key="4">
    <source>
        <dbReference type="Proteomes" id="UP000253562"/>
    </source>
</evidence>
<keyword evidence="1" id="KW-0472">Membrane</keyword>
<feature type="transmembrane region" description="Helical" evidence="1">
    <location>
        <begin position="16"/>
        <end position="45"/>
    </location>
</feature>
<feature type="domain" description="DUF1559" evidence="2">
    <location>
        <begin position="47"/>
        <end position="188"/>
    </location>
</feature>
<dbReference type="PROSITE" id="PS51257">
    <property type="entry name" value="PROKAR_LIPOPROTEIN"/>
    <property type="match status" value="1"/>
</dbReference>
<name>A0A368KM16_9BACT</name>
<dbReference type="Proteomes" id="UP000253562">
    <property type="component" value="Unassembled WGS sequence"/>
</dbReference>
<organism evidence="3 4">
    <name type="scientific">Bremerella cremea</name>
    <dbReference type="NCBI Taxonomy" id="1031537"/>
    <lineage>
        <taxon>Bacteria</taxon>
        <taxon>Pseudomonadati</taxon>
        <taxon>Planctomycetota</taxon>
        <taxon>Planctomycetia</taxon>
        <taxon>Pirellulales</taxon>
        <taxon>Pirellulaceae</taxon>
        <taxon>Bremerella</taxon>
    </lineage>
</organism>
<accession>A0A368KM16</accession>
<dbReference type="InterPro" id="IPR011453">
    <property type="entry name" value="DUF1559"/>
</dbReference>
<dbReference type="AlphaFoldDB" id="A0A368KM16"/>
<dbReference type="EMBL" id="QPEX01000046">
    <property type="protein sequence ID" value="RCS40677.1"/>
    <property type="molecule type" value="Genomic_DNA"/>
</dbReference>
<comment type="caution">
    <text evidence="3">The sequence shown here is derived from an EMBL/GenBank/DDBJ whole genome shotgun (WGS) entry which is preliminary data.</text>
</comment>
<proteinExistence type="predicted"/>
<dbReference type="PANTHER" id="PTHR30093:SF2">
    <property type="entry name" value="TYPE II SECRETION SYSTEM PROTEIN H"/>
    <property type="match status" value="1"/>
</dbReference>
<sequence>MKELSLIPNRLGNTKVIIIVVTLVMFMLGLACCGIFSAAVMLPAITQAKRAAQQMTSANNMKMIGLALHNYHDTYGAFPPAYTVDAAGQPLTSWRVLILPFINENYLYSQYDLSQPWDSPQNLPLASQTPAILTSPALQTQYNPGMTTYVALAAPNTLLNTQKSVSFPNITNGTSNVIAVVEDGSNPVPWTKPTDLSPQQFLLLDFNATPSGEVTALFSDGSVRTFTNADKPQLQGMLSIDGS</sequence>
<dbReference type="Pfam" id="PF07596">
    <property type="entry name" value="SBP_bac_10"/>
    <property type="match status" value="1"/>
</dbReference>
<dbReference type="InterPro" id="IPR045584">
    <property type="entry name" value="Pilin-like"/>
</dbReference>